<reference evidence="1" key="2">
    <citation type="journal article" date="2015" name="Fish Shellfish Immunol.">
        <title>Early steps in the European eel (Anguilla anguilla)-Vibrio vulnificus interaction in the gills: Role of the RtxA13 toxin.</title>
        <authorList>
            <person name="Callol A."/>
            <person name="Pajuelo D."/>
            <person name="Ebbesson L."/>
            <person name="Teles M."/>
            <person name="MacKenzie S."/>
            <person name="Amaro C."/>
        </authorList>
    </citation>
    <scope>NUCLEOTIDE SEQUENCE</scope>
</reference>
<evidence type="ECO:0000313" key="1">
    <source>
        <dbReference type="EMBL" id="JAH76868.1"/>
    </source>
</evidence>
<organism evidence="1">
    <name type="scientific">Anguilla anguilla</name>
    <name type="common">European freshwater eel</name>
    <name type="synonym">Muraena anguilla</name>
    <dbReference type="NCBI Taxonomy" id="7936"/>
    <lineage>
        <taxon>Eukaryota</taxon>
        <taxon>Metazoa</taxon>
        <taxon>Chordata</taxon>
        <taxon>Craniata</taxon>
        <taxon>Vertebrata</taxon>
        <taxon>Euteleostomi</taxon>
        <taxon>Actinopterygii</taxon>
        <taxon>Neopterygii</taxon>
        <taxon>Teleostei</taxon>
        <taxon>Anguilliformes</taxon>
        <taxon>Anguillidae</taxon>
        <taxon>Anguilla</taxon>
    </lineage>
</organism>
<proteinExistence type="predicted"/>
<dbReference type="EMBL" id="GBXM01031709">
    <property type="protein sequence ID" value="JAH76868.1"/>
    <property type="molecule type" value="Transcribed_RNA"/>
</dbReference>
<reference evidence="1" key="1">
    <citation type="submission" date="2014-11" db="EMBL/GenBank/DDBJ databases">
        <authorList>
            <person name="Amaro Gonzalez C."/>
        </authorList>
    </citation>
    <scope>NUCLEOTIDE SEQUENCE</scope>
</reference>
<dbReference type="AlphaFoldDB" id="A0A0E9VI28"/>
<protein>
    <submittedName>
        <fullName evidence="1">Uncharacterized protein</fullName>
    </submittedName>
</protein>
<sequence>MGVQYAQILKVAESCFQGETQLFQL</sequence>
<name>A0A0E9VI28_ANGAN</name>
<accession>A0A0E9VI28</accession>